<sequence length="73" mass="8151">MPIFSVIIVNGNIFKATEEFSSMIVARNAVMRSALQMLLAEETSESRRVADCRIVEVGSRREASFKISLDITD</sequence>
<gene>
    <name evidence="1" type="ORF">FHS97_002657</name>
</gene>
<proteinExistence type="predicted"/>
<accession>A0ABR6N7C9</accession>
<organism evidence="1 2">
    <name type="scientific">Sphingomonas endophytica</name>
    <dbReference type="NCBI Taxonomy" id="869719"/>
    <lineage>
        <taxon>Bacteria</taxon>
        <taxon>Pseudomonadati</taxon>
        <taxon>Pseudomonadota</taxon>
        <taxon>Alphaproteobacteria</taxon>
        <taxon>Sphingomonadales</taxon>
        <taxon>Sphingomonadaceae</taxon>
        <taxon>Sphingomonas</taxon>
    </lineage>
</organism>
<evidence type="ECO:0000313" key="1">
    <source>
        <dbReference type="EMBL" id="MBB5726709.1"/>
    </source>
</evidence>
<dbReference type="RefSeq" id="WP_184038551.1">
    <property type="nucleotide sequence ID" value="NZ_BAABAR010000005.1"/>
</dbReference>
<comment type="caution">
    <text evidence="1">The sequence shown here is derived from an EMBL/GenBank/DDBJ whole genome shotgun (WGS) entry which is preliminary data.</text>
</comment>
<protein>
    <submittedName>
        <fullName evidence="1">Uncharacterized protein</fullName>
    </submittedName>
</protein>
<dbReference type="EMBL" id="JACIJN010000009">
    <property type="protein sequence ID" value="MBB5726709.1"/>
    <property type="molecule type" value="Genomic_DNA"/>
</dbReference>
<evidence type="ECO:0000313" key="2">
    <source>
        <dbReference type="Proteomes" id="UP000560131"/>
    </source>
</evidence>
<reference evidence="1 2" key="1">
    <citation type="submission" date="2020-08" db="EMBL/GenBank/DDBJ databases">
        <title>Genomic Encyclopedia of Type Strains, Phase IV (KMG-IV): sequencing the most valuable type-strain genomes for metagenomic binning, comparative biology and taxonomic classification.</title>
        <authorList>
            <person name="Goeker M."/>
        </authorList>
    </citation>
    <scope>NUCLEOTIDE SEQUENCE [LARGE SCALE GENOMIC DNA]</scope>
    <source>
        <strain evidence="1 2">DSM 101535</strain>
    </source>
</reference>
<name>A0ABR6N7C9_9SPHN</name>
<dbReference type="Proteomes" id="UP000560131">
    <property type="component" value="Unassembled WGS sequence"/>
</dbReference>
<keyword evidence="2" id="KW-1185">Reference proteome</keyword>